<evidence type="ECO:0000313" key="11">
    <source>
        <dbReference type="Proteomes" id="UP001154282"/>
    </source>
</evidence>
<evidence type="ECO:0000256" key="5">
    <source>
        <dbReference type="ARBA" id="ARBA00057261"/>
    </source>
</evidence>
<feature type="domain" description="RRM" evidence="8">
    <location>
        <begin position="115"/>
        <end position="205"/>
    </location>
</feature>
<dbReference type="SMART" id="SM00360">
    <property type="entry name" value="RRM"/>
    <property type="match status" value="2"/>
</dbReference>
<evidence type="ECO:0000256" key="1">
    <source>
        <dbReference type="ARBA" id="ARBA00004604"/>
    </source>
</evidence>
<dbReference type="Gene3D" id="1.10.10.10">
    <property type="entry name" value="Winged helix-like DNA-binding domain superfamily/Winged helix DNA-binding domain"/>
    <property type="match status" value="1"/>
</dbReference>
<dbReference type="InterPro" id="IPR012677">
    <property type="entry name" value="Nucleotide-bd_a/b_plait_sf"/>
</dbReference>
<dbReference type="InterPro" id="IPR002344">
    <property type="entry name" value="Lupus_La"/>
</dbReference>
<dbReference type="InterPro" id="IPR035979">
    <property type="entry name" value="RBD_domain_sf"/>
</dbReference>
<comment type="caution">
    <text evidence="10">The sequence shown here is derived from an EMBL/GenBank/DDBJ whole genome shotgun (WGS) entry which is preliminary data.</text>
</comment>
<evidence type="ECO:0008006" key="12">
    <source>
        <dbReference type="Google" id="ProtNLM"/>
    </source>
</evidence>
<dbReference type="Pfam" id="PF00076">
    <property type="entry name" value="RRM_1"/>
    <property type="match status" value="1"/>
</dbReference>
<proteinExistence type="predicted"/>
<organism evidence="10 11">
    <name type="scientific">Linum tenue</name>
    <dbReference type="NCBI Taxonomy" id="586396"/>
    <lineage>
        <taxon>Eukaryota</taxon>
        <taxon>Viridiplantae</taxon>
        <taxon>Streptophyta</taxon>
        <taxon>Embryophyta</taxon>
        <taxon>Tracheophyta</taxon>
        <taxon>Spermatophyta</taxon>
        <taxon>Magnoliopsida</taxon>
        <taxon>eudicotyledons</taxon>
        <taxon>Gunneridae</taxon>
        <taxon>Pentapetalae</taxon>
        <taxon>rosids</taxon>
        <taxon>fabids</taxon>
        <taxon>Malpighiales</taxon>
        <taxon>Linaceae</taxon>
        <taxon>Linum</taxon>
    </lineage>
</organism>
<dbReference type="SUPFAM" id="SSF54928">
    <property type="entry name" value="RNA-binding domain, RBD"/>
    <property type="match status" value="2"/>
</dbReference>
<sequence length="448" mass="50387">MTYLDEETAGKILRQVEFYFSDSNLPRDDFLRKTVSRSKDGMVSLALICSFSRLRGYLGLGKTMTKDEIPDKVLNSVAEILRGSEFLKVSDDGRKVGRLAKLVRPNQVMKQVDIRTIAASPFEYDVKMEDVESFFSQFGKVNSVRLPRHPMDMKVFSGTALVEFSMDGITEEVLKKNLVYAGACLDLKPKKEYDHERVKVEEIGKHSSSTASTHKDSPGTKSEYPKGLIVSFSLKRVPLAKPMHGADDEPVTDAADVRKKKKKKSSKFRDSGVLETQDNPSLIAEANSEDTKEISEGNKESDFKDIAVTEKIAEQIPTKERDDIFQGENAVHCGDLKQVFQRFGAVKQVNYVQGGDSGFIHFEEPEAAIKACAAAEFIGGLHVKHFIASLRVLPGKGKMEESNMLDHEKEGHRKSSTRYFYTYSSPLHERNEGLTKVKNAERWKFPPW</sequence>
<dbReference type="GO" id="GO:0006396">
    <property type="term" value="P:RNA processing"/>
    <property type="evidence" value="ECO:0007669"/>
    <property type="project" value="InterPro"/>
</dbReference>
<dbReference type="InterPro" id="IPR036388">
    <property type="entry name" value="WH-like_DNA-bd_sf"/>
</dbReference>
<dbReference type="FunFam" id="1.10.10.10:FF:000795">
    <property type="entry name" value="La protein 2"/>
    <property type="match status" value="1"/>
</dbReference>
<dbReference type="InterPro" id="IPR036390">
    <property type="entry name" value="WH_DNA-bd_sf"/>
</dbReference>
<evidence type="ECO:0000256" key="7">
    <source>
        <dbReference type="SAM" id="MobiDB-lite"/>
    </source>
</evidence>
<gene>
    <name evidence="10" type="ORF">LITE_LOCUS40136</name>
</gene>
<dbReference type="GO" id="GO:0005654">
    <property type="term" value="C:nucleoplasm"/>
    <property type="evidence" value="ECO:0007669"/>
    <property type="project" value="UniProtKB-SubCell"/>
</dbReference>
<protein>
    <recommendedName>
        <fullName evidence="12">La protein 1</fullName>
    </recommendedName>
</protein>
<dbReference type="Gene3D" id="3.30.70.330">
    <property type="match status" value="2"/>
</dbReference>
<evidence type="ECO:0000259" key="8">
    <source>
        <dbReference type="PROSITE" id="PS50102"/>
    </source>
</evidence>
<comment type="subcellular location">
    <subcellularLocation>
        <location evidence="1">Nucleus</location>
        <location evidence="1">Nucleolus</location>
    </subcellularLocation>
    <subcellularLocation>
        <location evidence="2">Nucleus</location>
        <location evidence="2">Nucleoplasm</location>
    </subcellularLocation>
</comment>
<dbReference type="Pfam" id="PF08777">
    <property type="entry name" value="RRM_3"/>
    <property type="match status" value="1"/>
</dbReference>
<feature type="compositionally biased region" description="Basic and acidic residues" evidence="7">
    <location>
        <begin position="289"/>
        <end position="300"/>
    </location>
</feature>
<keyword evidence="4" id="KW-0539">Nucleus</keyword>
<dbReference type="SMART" id="SM00715">
    <property type="entry name" value="LA"/>
    <property type="match status" value="1"/>
</dbReference>
<dbReference type="CDD" id="cd08030">
    <property type="entry name" value="LA_like_plant"/>
    <property type="match status" value="1"/>
</dbReference>
<keyword evidence="3 6" id="KW-0694">RNA-binding</keyword>
<comment type="function">
    <text evidence="5">Binds to the 3' poly(U) terminus of nascent RNA polymerase III transcripts, protecting them from exonuclease digestion and facilitating their folding and maturation.</text>
</comment>
<keyword evidence="11" id="KW-1185">Reference proteome</keyword>
<dbReference type="PROSITE" id="PS50102">
    <property type="entry name" value="RRM"/>
    <property type="match status" value="1"/>
</dbReference>
<dbReference type="PRINTS" id="PR00302">
    <property type="entry name" value="LUPUSLA"/>
</dbReference>
<evidence type="ECO:0000259" key="9">
    <source>
        <dbReference type="PROSITE" id="PS50961"/>
    </source>
</evidence>
<dbReference type="SUPFAM" id="SSF46785">
    <property type="entry name" value="Winged helix' DNA-binding domain"/>
    <property type="match status" value="1"/>
</dbReference>
<reference evidence="10" key="1">
    <citation type="submission" date="2022-08" db="EMBL/GenBank/DDBJ databases">
        <authorList>
            <person name="Gutierrez-Valencia J."/>
        </authorList>
    </citation>
    <scope>NUCLEOTIDE SEQUENCE</scope>
</reference>
<feature type="region of interest" description="Disordered" evidence="7">
    <location>
        <begin position="241"/>
        <end position="300"/>
    </location>
</feature>
<dbReference type="PROSITE" id="PS50961">
    <property type="entry name" value="HTH_LA"/>
    <property type="match status" value="1"/>
</dbReference>
<dbReference type="InterPro" id="IPR000504">
    <property type="entry name" value="RRM_dom"/>
</dbReference>
<dbReference type="PANTHER" id="PTHR22792">
    <property type="entry name" value="LUPUS LA PROTEIN-RELATED"/>
    <property type="match status" value="1"/>
</dbReference>
<name>A0AAV0PWS0_9ROSI</name>
<dbReference type="GO" id="GO:0003729">
    <property type="term" value="F:mRNA binding"/>
    <property type="evidence" value="ECO:0007669"/>
    <property type="project" value="TreeGrafter"/>
</dbReference>
<accession>A0AAV0PWS0</accession>
<evidence type="ECO:0000313" key="10">
    <source>
        <dbReference type="EMBL" id="CAI0474666.1"/>
    </source>
</evidence>
<dbReference type="PANTHER" id="PTHR22792:SF133">
    <property type="entry name" value="LA PROTEIN 2"/>
    <property type="match status" value="1"/>
</dbReference>
<dbReference type="EMBL" id="CAMGYJ010000009">
    <property type="protein sequence ID" value="CAI0474666.1"/>
    <property type="molecule type" value="Genomic_DNA"/>
</dbReference>
<evidence type="ECO:0000256" key="3">
    <source>
        <dbReference type="ARBA" id="ARBA00022884"/>
    </source>
</evidence>
<evidence type="ECO:0000256" key="4">
    <source>
        <dbReference type="ARBA" id="ARBA00023242"/>
    </source>
</evidence>
<dbReference type="AlphaFoldDB" id="A0AAV0PWS0"/>
<feature type="domain" description="HTH La-type RNA-binding" evidence="9">
    <location>
        <begin position="2"/>
        <end position="108"/>
    </location>
</feature>
<dbReference type="InterPro" id="IPR014886">
    <property type="entry name" value="La_xRRM"/>
</dbReference>
<dbReference type="GO" id="GO:0005730">
    <property type="term" value="C:nucleolus"/>
    <property type="evidence" value="ECO:0007669"/>
    <property type="project" value="UniProtKB-SubCell"/>
</dbReference>
<dbReference type="Pfam" id="PF05383">
    <property type="entry name" value="La"/>
    <property type="match status" value="1"/>
</dbReference>
<evidence type="ECO:0000256" key="2">
    <source>
        <dbReference type="ARBA" id="ARBA00004642"/>
    </source>
</evidence>
<dbReference type="Proteomes" id="UP001154282">
    <property type="component" value="Unassembled WGS sequence"/>
</dbReference>
<dbReference type="CDD" id="cd12291">
    <property type="entry name" value="RRM1_La"/>
    <property type="match status" value="1"/>
</dbReference>
<feature type="region of interest" description="Disordered" evidence="7">
    <location>
        <begin position="201"/>
        <end position="224"/>
    </location>
</feature>
<dbReference type="InterPro" id="IPR045180">
    <property type="entry name" value="La_dom_prot"/>
</dbReference>
<dbReference type="InterPro" id="IPR006630">
    <property type="entry name" value="La_HTH"/>
</dbReference>
<evidence type="ECO:0000256" key="6">
    <source>
        <dbReference type="PROSITE-ProRule" id="PRU00332"/>
    </source>
</evidence>
<dbReference type="GO" id="GO:1990904">
    <property type="term" value="C:ribonucleoprotein complex"/>
    <property type="evidence" value="ECO:0007669"/>
    <property type="project" value="InterPro"/>
</dbReference>